<evidence type="ECO:0000256" key="4">
    <source>
        <dbReference type="ARBA" id="ARBA00023306"/>
    </source>
</evidence>
<keyword evidence="3 5" id="KW-0195">Cyclin</keyword>
<evidence type="ECO:0000256" key="5">
    <source>
        <dbReference type="PIRNR" id="PIRNR027110"/>
    </source>
</evidence>
<name>A0A9D5H9N6_9LILI</name>
<keyword evidence="4" id="KW-0131">Cell cycle</keyword>
<dbReference type="InterPro" id="IPR036915">
    <property type="entry name" value="Cyclin-like_sf"/>
</dbReference>
<dbReference type="InterPro" id="IPR012389">
    <property type="entry name" value="Cyclin_P/U"/>
</dbReference>
<comment type="similarity">
    <text evidence="1">Belongs to the cyclin family. Cyclin U/P subfamily.</text>
</comment>
<reference evidence="6" key="2">
    <citation type="journal article" date="2022" name="Hortic Res">
        <title>The genome of Dioscorea zingiberensis sheds light on the biosynthesis, origin and evolution of the medicinally important diosgenin saponins.</title>
        <authorList>
            <person name="Li Y."/>
            <person name="Tan C."/>
            <person name="Li Z."/>
            <person name="Guo J."/>
            <person name="Li S."/>
            <person name="Chen X."/>
            <person name="Wang C."/>
            <person name="Dai X."/>
            <person name="Yang H."/>
            <person name="Song W."/>
            <person name="Hou L."/>
            <person name="Xu J."/>
            <person name="Tong Z."/>
            <person name="Xu A."/>
            <person name="Yuan X."/>
            <person name="Wang W."/>
            <person name="Yang Q."/>
            <person name="Chen L."/>
            <person name="Sun Z."/>
            <person name="Wang K."/>
            <person name="Pan B."/>
            <person name="Chen J."/>
            <person name="Bao Y."/>
            <person name="Liu F."/>
            <person name="Qi X."/>
            <person name="Gang D.R."/>
            <person name="Wen J."/>
            <person name="Li J."/>
        </authorList>
    </citation>
    <scope>NUCLEOTIDE SEQUENCE</scope>
    <source>
        <strain evidence="6">Dzin_1.0</strain>
    </source>
</reference>
<sequence length="204" mass="23171">MGEKWESSEEEFPRVVTTLSSILQRVAEMNDDSSEACSSESVFHGMRKPGISIKSYLERIFKYAGCSPACFVLAYVYLDRFTHHRRHLTIHSFNVHRLLITSILLATKFLDDIYYNNAYFAKVGGISMAEMNLLEIDFLFGIQFELNVTPIVFNSYCSILQNEMSFGSPNAGPRLHCFLAEEEGSTCKQNQLAENNTDTTMQCS</sequence>
<comment type="caution">
    <text evidence="6">The sequence shown here is derived from an EMBL/GenBank/DDBJ whole genome shotgun (WGS) entry which is preliminary data.</text>
</comment>
<keyword evidence="7" id="KW-1185">Reference proteome</keyword>
<proteinExistence type="inferred from homology"/>
<dbReference type="GO" id="GO:0051301">
    <property type="term" value="P:cell division"/>
    <property type="evidence" value="ECO:0007669"/>
    <property type="project" value="UniProtKB-UniRule"/>
</dbReference>
<keyword evidence="2" id="KW-0132">Cell division</keyword>
<gene>
    <name evidence="6" type="ORF">J5N97_025197</name>
</gene>
<dbReference type="PANTHER" id="PTHR15615">
    <property type="match status" value="1"/>
</dbReference>
<reference evidence="6" key="1">
    <citation type="submission" date="2021-03" db="EMBL/GenBank/DDBJ databases">
        <authorList>
            <person name="Li Z."/>
            <person name="Yang C."/>
        </authorList>
    </citation>
    <scope>NUCLEOTIDE SEQUENCE</scope>
    <source>
        <strain evidence="6">Dzin_1.0</strain>
        <tissue evidence="6">Leaf</tissue>
    </source>
</reference>
<evidence type="ECO:0000313" key="6">
    <source>
        <dbReference type="EMBL" id="KAJ0968280.1"/>
    </source>
</evidence>
<dbReference type="PIRSF" id="PIRSF027110">
    <property type="entry name" value="PREG"/>
    <property type="match status" value="1"/>
</dbReference>
<organism evidence="6 7">
    <name type="scientific">Dioscorea zingiberensis</name>
    <dbReference type="NCBI Taxonomy" id="325984"/>
    <lineage>
        <taxon>Eukaryota</taxon>
        <taxon>Viridiplantae</taxon>
        <taxon>Streptophyta</taxon>
        <taxon>Embryophyta</taxon>
        <taxon>Tracheophyta</taxon>
        <taxon>Spermatophyta</taxon>
        <taxon>Magnoliopsida</taxon>
        <taxon>Liliopsida</taxon>
        <taxon>Dioscoreales</taxon>
        <taxon>Dioscoreaceae</taxon>
        <taxon>Dioscorea</taxon>
    </lineage>
</organism>
<dbReference type="SUPFAM" id="SSF47954">
    <property type="entry name" value="Cyclin-like"/>
    <property type="match status" value="1"/>
</dbReference>
<evidence type="ECO:0000313" key="7">
    <source>
        <dbReference type="Proteomes" id="UP001085076"/>
    </source>
</evidence>
<dbReference type="GO" id="GO:0019901">
    <property type="term" value="F:protein kinase binding"/>
    <property type="evidence" value="ECO:0007669"/>
    <property type="project" value="UniProtKB-UniRule"/>
</dbReference>
<dbReference type="PANTHER" id="PTHR15615:SF91">
    <property type="entry name" value="CYCLIN-P4-1"/>
    <property type="match status" value="1"/>
</dbReference>
<dbReference type="InterPro" id="IPR013922">
    <property type="entry name" value="Cyclin_PHO80-like"/>
</dbReference>
<evidence type="ECO:0000256" key="2">
    <source>
        <dbReference type="ARBA" id="ARBA00022618"/>
    </source>
</evidence>
<dbReference type="AlphaFoldDB" id="A0A9D5H9N6"/>
<dbReference type="Proteomes" id="UP001085076">
    <property type="component" value="Miscellaneous, Linkage group lg07"/>
</dbReference>
<protein>
    <recommendedName>
        <fullName evidence="5">Cyclin</fullName>
    </recommendedName>
</protein>
<dbReference type="EMBL" id="JAGGNH010000007">
    <property type="protein sequence ID" value="KAJ0968280.1"/>
    <property type="molecule type" value="Genomic_DNA"/>
</dbReference>
<dbReference type="OrthoDB" id="337735at2759"/>
<dbReference type="Pfam" id="PF08613">
    <property type="entry name" value="Cyclin"/>
    <property type="match status" value="1"/>
</dbReference>
<evidence type="ECO:0000256" key="3">
    <source>
        <dbReference type="ARBA" id="ARBA00023127"/>
    </source>
</evidence>
<evidence type="ECO:0000256" key="1">
    <source>
        <dbReference type="ARBA" id="ARBA00007215"/>
    </source>
</evidence>
<dbReference type="Gene3D" id="1.10.472.10">
    <property type="entry name" value="Cyclin-like"/>
    <property type="match status" value="1"/>
</dbReference>
<accession>A0A9D5H9N6</accession>